<dbReference type="Proteomes" id="UP000823660">
    <property type="component" value="Unassembled WGS sequence"/>
</dbReference>
<reference evidence="10" key="1">
    <citation type="submission" date="2020-10" db="EMBL/GenBank/DDBJ databases">
        <authorList>
            <person name="Gilroy R."/>
        </authorList>
    </citation>
    <scope>NUCLEOTIDE SEQUENCE</scope>
    <source>
        <strain evidence="10">B1-15692</strain>
    </source>
</reference>
<dbReference type="Pfam" id="PF13715">
    <property type="entry name" value="CarbopepD_reg_2"/>
    <property type="match status" value="1"/>
</dbReference>
<evidence type="ECO:0000256" key="2">
    <source>
        <dbReference type="ARBA" id="ARBA00022448"/>
    </source>
</evidence>
<dbReference type="InterPro" id="IPR008969">
    <property type="entry name" value="CarboxyPept-like_regulatory"/>
</dbReference>
<comment type="subcellular location">
    <subcellularLocation>
        <location evidence="1 7">Cell outer membrane</location>
        <topology evidence="1 7">Multi-pass membrane protein</topology>
    </subcellularLocation>
</comment>
<dbReference type="GO" id="GO:0009279">
    <property type="term" value="C:cell outer membrane"/>
    <property type="evidence" value="ECO:0007669"/>
    <property type="project" value="UniProtKB-SubCell"/>
</dbReference>
<evidence type="ECO:0000256" key="4">
    <source>
        <dbReference type="ARBA" id="ARBA00022692"/>
    </source>
</evidence>
<dbReference type="Pfam" id="PF07660">
    <property type="entry name" value="STN"/>
    <property type="match status" value="1"/>
</dbReference>
<keyword evidence="2 7" id="KW-0813">Transport</keyword>
<dbReference type="InterPro" id="IPR012910">
    <property type="entry name" value="Plug_dom"/>
</dbReference>
<dbReference type="NCBIfam" id="TIGR04057">
    <property type="entry name" value="SusC_RagA_signa"/>
    <property type="match status" value="1"/>
</dbReference>
<dbReference type="Gene3D" id="2.170.130.10">
    <property type="entry name" value="TonB-dependent receptor, plug domain"/>
    <property type="match status" value="1"/>
</dbReference>
<evidence type="ECO:0000256" key="1">
    <source>
        <dbReference type="ARBA" id="ARBA00004571"/>
    </source>
</evidence>
<feature type="signal peptide" evidence="8">
    <location>
        <begin position="1"/>
        <end position="22"/>
    </location>
</feature>
<feature type="chain" id="PRO_5038440452" evidence="8">
    <location>
        <begin position="23"/>
        <end position="1111"/>
    </location>
</feature>
<dbReference type="InterPro" id="IPR023996">
    <property type="entry name" value="TonB-dep_OMP_SusC/RagA"/>
</dbReference>
<evidence type="ECO:0000313" key="11">
    <source>
        <dbReference type="Proteomes" id="UP000823660"/>
    </source>
</evidence>
<evidence type="ECO:0000256" key="5">
    <source>
        <dbReference type="ARBA" id="ARBA00023136"/>
    </source>
</evidence>
<keyword evidence="10" id="KW-0675">Receptor</keyword>
<dbReference type="InterPro" id="IPR011662">
    <property type="entry name" value="Secretin/TonB_short_N"/>
</dbReference>
<evidence type="ECO:0000256" key="6">
    <source>
        <dbReference type="ARBA" id="ARBA00023237"/>
    </source>
</evidence>
<dbReference type="PROSITE" id="PS00018">
    <property type="entry name" value="EF_HAND_1"/>
    <property type="match status" value="1"/>
</dbReference>
<comment type="similarity">
    <text evidence="7">Belongs to the TonB-dependent receptor family.</text>
</comment>
<evidence type="ECO:0000256" key="7">
    <source>
        <dbReference type="PROSITE-ProRule" id="PRU01360"/>
    </source>
</evidence>
<evidence type="ECO:0000259" key="9">
    <source>
        <dbReference type="SMART" id="SM00965"/>
    </source>
</evidence>
<dbReference type="AlphaFoldDB" id="A0A9D9I7R9"/>
<organism evidence="10 11">
    <name type="scientific">Candidatus Cryptobacteroides faecipullorum</name>
    <dbReference type="NCBI Taxonomy" id="2840764"/>
    <lineage>
        <taxon>Bacteria</taxon>
        <taxon>Pseudomonadati</taxon>
        <taxon>Bacteroidota</taxon>
        <taxon>Bacteroidia</taxon>
        <taxon>Bacteroidales</taxon>
        <taxon>Candidatus Cryptobacteroides</taxon>
    </lineage>
</organism>
<proteinExistence type="inferred from homology"/>
<accession>A0A9D9I7R9</accession>
<feature type="domain" description="Secretin/TonB short N-terminal" evidence="9">
    <location>
        <begin position="48"/>
        <end position="99"/>
    </location>
</feature>
<dbReference type="InterPro" id="IPR018247">
    <property type="entry name" value="EF_Hand_1_Ca_BS"/>
</dbReference>
<dbReference type="InterPro" id="IPR036942">
    <property type="entry name" value="Beta-barrel_TonB_sf"/>
</dbReference>
<keyword evidence="3 7" id="KW-1134">Transmembrane beta strand</keyword>
<name>A0A9D9I7R9_9BACT</name>
<protein>
    <submittedName>
        <fullName evidence="10">TonB-dependent receptor</fullName>
    </submittedName>
</protein>
<keyword evidence="8" id="KW-0732">Signal</keyword>
<gene>
    <name evidence="10" type="ORF">IAB99_06935</name>
</gene>
<dbReference type="EMBL" id="JADIMH010000039">
    <property type="protein sequence ID" value="MBO8467481.1"/>
    <property type="molecule type" value="Genomic_DNA"/>
</dbReference>
<comment type="caution">
    <text evidence="10">The sequence shown here is derived from an EMBL/GenBank/DDBJ whole genome shotgun (WGS) entry which is preliminary data.</text>
</comment>
<dbReference type="Gene3D" id="3.55.50.30">
    <property type="match status" value="1"/>
</dbReference>
<evidence type="ECO:0000313" key="10">
    <source>
        <dbReference type="EMBL" id="MBO8467481.1"/>
    </source>
</evidence>
<dbReference type="InterPro" id="IPR037066">
    <property type="entry name" value="Plug_dom_sf"/>
</dbReference>
<keyword evidence="6 7" id="KW-0998">Cell outer membrane</keyword>
<dbReference type="InterPro" id="IPR039426">
    <property type="entry name" value="TonB-dep_rcpt-like"/>
</dbReference>
<sequence>MKLFHTIATAAMLFIASTAAFAQPSVSLSLNNTSIERALDRIEDQSGYNFLIADKSLDLSKRVDVSADNKPLTQVLDQLFAGTNIVYRIEDRQIILSPRPAGSTSSESGTYNLRGTIIDSNGEPIVGAYIVNKDTGKGTMSDNNGGYSLVVSPGATVEISFLGFVTQSIKLNGRQKLNVTLREDRETLDEVVVVGYGTQKRKDLTGSISSVSMDDEPVNSVNSVSHMLAGKAAGLYVNQVSAQPGGGVSIRIRGEASTGAGNDPLFIVDGMPVNDSGNLGSGTAYVNGTTDNILSFLNPNDIESIEVLKDASATAIYGAKAGHGVILITTKRGETGKARVQYSGNVSIQTMAQGYEMITGADYMKGANAMAYETYLRNNALGVYEGYLQGSSETPSDVFTFPYSPEDIANTPADTDWLKEITRTGIMQNHNVSVSGGTEKTKYLASLSYMRQNGIIKNNDAERLTARINLDQQIGKYVKAGVTFNLSRNSYDNVPLGSETDQDKGIIGLAVTWSPLIPVYDENGDYASNPVQTTNPNPVSLLEITDKTTKDRALLQAYVQVEPVKGLAIKANFGIDRQYQKRRFYLPTTTKFGADVNGKAQIGQDDKNDYLMDLTANYNGDFGHHNLNVLAGFSYQQFNYEAVWAGTQDFFSDALLYNNLGAGAYGNPDIGSNANKNALESIFARVNYSFKGRYLLTATVRADGASNFDPDYRWGFFPSVSLGWRFSDEPFMENVRWISDGKLRASWGQTGNSNIGTRVQNLYGISDGFTDVIGGVGNKGAWPSQIGNKKITWETTTETNVGLDLGLFRNRVRLTAEYFYRQISDLLAWRPLPSYSYVRSMAANIGKTQSQGFELTLNTVNITNRDFEWTSDLTISFYRDRWLERDPTWDPRIYEKADHPIRSVYSYISDGLLQAGEEVPAHQPGLLPGQIKLIDQNNDGKLDDNDMVFLGSSDPDFMFGFNNTLRYKGFDLNFYFYGQVGVTNWGSYYDNWASGGGGFTSYGAVPVSFWDTWRHDNQDGKYPSPFGGSSYGSGDFYLKKMTWIRCRNITLGYTIPVPKNILDRIRVYAEVNNPFCITTNGWHGLDPETGSGGSYDYPNVRSFNIGLDITF</sequence>
<reference evidence="10" key="2">
    <citation type="journal article" date="2021" name="PeerJ">
        <title>Extensive microbial diversity within the chicken gut microbiome revealed by metagenomics and culture.</title>
        <authorList>
            <person name="Gilroy R."/>
            <person name="Ravi A."/>
            <person name="Getino M."/>
            <person name="Pursley I."/>
            <person name="Horton D.L."/>
            <person name="Alikhan N.F."/>
            <person name="Baker D."/>
            <person name="Gharbi K."/>
            <person name="Hall N."/>
            <person name="Watson M."/>
            <person name="Adriaenssens E.M."/>
            <person name="Foster-Nyarko E."/>
            <person name="Jarju S."/>
            <person name="Secka A."/>
            <person name="Antonio M."/>
            <person name="Oren A."/>
            <person name="Chaudhuri R.R."/>
            <person name="La Ragione R."/>
            <person name="Hildebrand F."/>
            <person name="Pallen M.J."/>
        </authorList>
    </citation>
    <scope>NUCLEOTIDE SEQUENCE</scope>
    <source>
        <strain evidence="10">B1-15692</strain>
    </source>
</reference>
<dbReference type="InterPro" id="IPR023997">
    <property type="entry name" value="TonB-dep_OMP_SusC/RagA_CS"/>
</dbReference>
<dbReference type="Gene3D" id="2.60.40.1120">
    <property type="entry name" value="Carboxypeptidase-like, regulatory domain"/>
    <property type="match status" value="1"/>
</dbReference>
<dbReference type="PROSITE" id="PS52016">
    <property type="entry name" value="TONB_DEPENDENT_REC_3"/>
    <property type="match status" value="1"/>
</dbReference>
<dbReference type="SMART" id="SM00965">
    <property type="entry name" value="STN"/>
    <property type="match status" value="1"/>
</dbReference>
<dbReference type="SUPFAM" id="SSF56935">
    <property type="entry name" value="Porins"/>
    <property type="match status" value="1"/>
</dbReference>
<keyword evidence="5 7" id="KW-0472">Membrane</keyword>
<keyword evidence="4 7" id="KW-0812">Transmembrane</keyword>
<dbReference type="SUPFAM" id="SSF49464">
    <property type="entry name" value="Carboxypeptidase regulatory domain-like"/>
    <property type="match status" value="1"/>
</dbReference>
<dbReference type="Gene3D" id="2.40.170.20">
    <property type="entry name" value="TonB-dependent receptor, beta-barrel domain"/>
    <property type="match status" value="1"/>
</dbReference>
<dbReference type="Pfam" id="PF07715">
    <property type="entry name" value="Plug"/>
    <property type="match status" value="1"/>
</dbReference>
<dbReference type="NCBIfam" id="TIGR04056">
    <property type="entry name" value="OMP_RagA_SusC"/>
    <property type="match status" value="1"/>
</dbReference>
<evidence type="ECO:0000256" key="8">
    <source>
        <dbReference type="SAM" id="SignalP"/>
    </source>
</evidence>
<evidence type="ECO:0000256" key="3">
    <source>
        <dbReference type="ARBA" id="ARBA00022452"/>
    </source>
</evidence>